<evidence type="ECO:0000256" key="11">
    <source>
        <dbReference type="SAM" id="Phobius"/>
    </source>
</evidence>
<evidence type="ECO:0000256" key="3">
    <source>
        <dbReference type="ARBA" id="ARBA00014962"/>
    </source>
</evidence>
<dbReference type="RefSeq" id="WP_062622671.1">
    <property type="nucleotide sequence ID" value="NZ_JRWG01000007.1"/>
</dbReference>
<evidence type="ECO:0000256" key="5">
    <source>
        <dbReference type="ARBA" id="ARBA00022475"/>
    </source>
</evidence>
<evidence type="ECO:0000256" key="7">
    <source>
        <dbReference type="ARBA" id="ARBA00022927"/>
    </source>
</evidence>
<keyword evidence="8 11" id="KW-1133">Transmembrane helix</keyword>
<evidence type="ECO:0000313" key="12">
    <source>
        <dbReference type="EMBL" id="KXN98381.1"/>
    </source>
</evidence>
<feature type="transmembrane region" description="Helical" evidence="11">
    <location>
        <begin position="6"/>
        <end position="22"/>
    </location>
</feature>
<keyword evidence="6 11" id="KW-0812">Transmembrane</keyword>
<reference evidence="13" key="1">
    <citation type="submission" date="2014-10" db="EMBL/GenBank/DDBJ databases">
        <title>Genome sequencing of Vitellibacter sp. D-24.</title>
        <authorList>
            <person name="Thevarajoo S."/>
            <person name="Selvaratnam C."/>
            <person name="Goh K.M."/>
            <person name="Chong C.S."/>
        </authorList>
    </citation>
    <scope>NUCLEOTIDE SEQUENCE [LARGE SCALE GENOMIC DNA]</scope>
    <source>
        <strain evidence="13">D-24</strain>
    </source>
</reference>
<dbReference type="NCBIfam" id="TIGR00739">
    <property type="entry name" value="yajC"/>
    <property type="match status" value="1"/>
</dbReference>
<comment type="similarity">
    <text evidence="2">Belongs to the YajC family.</text>
</comment>
<organism evidence="12 13">
    <name type="scientific">Aequorivita aquimaris</name>
    <dbReference type="NCBI Taxonomy" id="1548749"/>
    <lineage>
        <taxon>Bacteria</taxon>
        <taxon>Pseudomonadati</taxon>
        <taxon>Bacteroidota</taxon>
        <taxon>Flavobacteriia</taxon>
        <taxon>Flavobacteriales</taxon>
        <taxon>Flavobacteriaceae</taxon>
        <taxon>Aequorivita</taxon>
    </lineage>
</organism>
<keyword evidence="13" id="KW-1185">Reference proteome</keyword>
<comment type="subcellular location">
    <subcellularLocation>
        <location evidence="1">Cell membrane</location>
        <topology evidence="1">Single-pass membrane protein</topology>
    </subcellularLocation>
</comment>
<dbReference type="STRING" id="1548749.LS48_11525"/>
<protein>
    <recommendedName>
        <fullName evidence="3">Sec translocon accessory complex subunit YajC</fullName>
    </recommendedName>
</protein>
<dbReference type="PANTHER" id="PTHR33909">
    <property type="entry name" value="SEC TRANSLOCON ACCESSORY COMPLEX SUBUNIT YAJC"/>
    <property type="match status" value="1"/>
</dbReference>
<dbReference type="PANTHER" id="PTHR33909:SF1">
    <property type="entry name" value="SEC TRANSLOCON ACCESSORY COMPLEX SUBUNIT YAJC"/>
    <property type="match status" value="1"/>
</dbReference>
<gene>
    <name evidence="12" type="ORF">LS48_11525</name>
</gene>
<dbReference type="InterPro" id="IPR003849">
    <property type="entry name" value="Preprotein_translocase_YajC"/>
</dbReference>
<dbReference type="SMART" id="SM01323">
    <property type="entry name" value="YajC"/>
    <property type="match status" value="1"/>
</dbReference>
<dbReference type="EMBL" id="JRWG01000007">
    <property type="protein sequence ID" value="KXN98381.1"/>
    <property type="molecule type" value="Genomic_DNA"/>
</dbReference>
<keyword evidence="9" id="KW-0811">Translocation</keyword>
<dbReference type="AlphaFoldDB" id="A0A137RFZ0"/>
<evidence type="ECO:0000256" key="8">
    <source>
        <dbReference type="ARBA" id="ARBA00022989"/>
    </source>
</evidence>
<dbReference type="GO" id="GO:0015031">
    <property type="term" value="P:protein transport"/>
    <property type="evidence" value="ECO:0007669"/>
    <property type="project" value="UniProtKB-KW"/>
</dbReference>
<sequence>MEQIQSFLPIILLFLVMYLFLIRPQMKKAKQEKQFAAQLKKGDKVITNGGIHGRVLELNDDGTCIIECGAGKIKFERAAISMERTAKLNAPVKEKK</sequence>
<dbReference type="OrthoDB" id="9800132at2"/>
<evidence type="ECO:0000256" key="4">
    <source>
        <dbReference type="ARBA" id="ARBA00022448"/>
    </source>
</evidence>
<keyword evidence="7" id="KW-0653">Protein transport</keyword>
<dbReference type="PATRIC" id="fig|1548749.3.peg.2415"/>
<evidence type="ECO:0000256" key="1">
    <source>
        <dbReference type="ARBA" id="ARBA00004162"/>
    </source>
</evidence>
<name>A0A137RFZ0_9FLAO</name>
<accession>A0A137RFZ0</accession>
<evidence type="ECO:0000256" key="10">
    <source>
        <dbReference type="ARBA" id="ARBA00023136"/>
    </source>
</evidence>
<dbReference type="PRINTS" id="PR01853">
    <property type="entry name" value="YAJCTRNLCASE"/>
</dbReference>
<keyword evidence="10 11" id="KW-0472">Membrane</keyword>
<evidence type="ECO:0000313" key="13">
    <source>
        <dbReference type="Proteomes" id="UP000070138"/>
    </source>
</evidence>
<comment type="caution">
    <text evidence="12">The sequence shown here is derived from an EMBL/GenBank/DDBJ whole genome shotgun (WGS) entry which is preliminary data.</text>
</comment>
<proteinExistence type="inferred from homology"/>
<reference evidence="12 13" key="2">
    <citation type="journal article" date="2016" name="Int. J. Syst. Evol. Microbiol.">
        <title>Vitellibacter aquimaris sp. nov., a marine bacterium isolated from seawater.</title>
        <authorList>
            <person name="Thevarajoo S."/>
            <person name="Selvaratnam C."/>
            <person name="Goh K.M."/>
            <person name="Hong K.W."/>
            <person name="Chan X.Y."/>
            <person name="Chan K.G."/>
            <person name="Chong C.S."/>
        </authorList>
    </citation>
    <scope>NUCLEOTIDE SEQUENCE [LARGE SCALE GENOMIC DNA]</scope>
    <source>
        <strain evidence="12 13">D-24</strain>
    </source>
</reference>
<keyword evidence="5" id="KW-1003">Cell membrane</keyword>
<dbReference type="Pfam" id="PF02699">
    <property type="entry name" value="YajC"/>
    <property type="match status" value="1"/>
</dbReference>
<keyword evidence="4" id="KW-0813">Transport</keyword>
<evidence type="ECO:0000256" key="2">
    <source>
        <dbReference type="ARBA" id="ARBA00006742"/>
    </source>
</evidence>
<evidence type="ECO:0000256" key="9">
    <source>
        <dbReference type="ARBA" id="ARBA00023010"/>
    </source>
</evidence>
<dbReference type="Proteomes" id="UP000070138">
    <property type="component" value="Unassembled WGS sequence"/>
</dbReference>
<evidence type="ECO:0000256" key="6">
    <source>
        <dbReference type="ARBA" id="ARBA00022692"/>
    </source>
</evidence>
<dbReference type="GO" id="GO:0005886">
    <property type="term" value="C:plasma membrane"/>
    <property type="evidence" value="ECO:0007669"/>
    <property type="project" value="UniProtKB-SubCell"/>
</dbReference>